<feature type="signal peptide" evidence="1">
    <location>
        <begin position="1"/>
        <end position="21"/>
    </location>
</feature>
<gene>
    <name evidence="2" type="ORF">GCM10007315_34270</name>
</gene>
<comment type="caution">
    <text evidence="2">The sequence shown here is derived from an EMBL/GenBank/DDBJ whole genome shotgun (WGS) entry which is preliminary data.</text>
</comment>
<feature type="chain" id="PRO_5038082850" description="Arginine transporter" evidence="1">
    <location>
        <begin position="22"/>
        <end position="114"/>
    </location>
</feature>
<keyword evidence="1" id="KW-0732">Signal</keyword>
<evidence type="ECO:0000313" key="3">
    <source>
        <dbReference type="Proteomes" id="UP000638981"/>
    </source>
</evidence>
<keyword evidence="3" id="KW-1185">Reference proteome</keyword>
<reference evidence="2" key="2">
    <citation type="submission" date="2020-09" db="EMBL/GenBank/DDBJ databases">
        <authorList>
            <person name="Sun Q."/>
            <person name="Kim S."/>
        </authorList>
    </citation>
    <scope>NUCLEOTIDE SEQUENCE</scope>
    <source>
        <strain evidence="2">KCTC 23310</strain>
    </source>
</reference>
<organism evidence="2 3">
    <name type="scientific">Neogemmobacter tilapiae</name>
    <dbReference type="NCBI Taxonomy" id="875041"/>
    <lineage>
        <taxon>Bacteria</taxon>
        <taxon>Pseudomonadati</taxon>
        <taxon>Pseudomonadota</taxon>
        <taxon>Alphaproteobacteria</taxon>
        <taxon>Rhodobacterales</taxon>
        <taxon>Paracoccaceae</taxon>
        <taxon>Neogemmobacter</taxon>
    </lineage>
</organism>
<protein>
    <recommendedName>
        <fullName evidence="4">Arginine transporter</fullName>
    </recommendedName>
</protein>
<evidence type="ECO:0000313" key="2">
    <source>
        <dbReference type="EMBL" id="GHC66603.1"/>
    </source>
</evidence>
<evidence type="ECO:0008006" key="4">
    <source>
        <dbReference type="Google" id="ProtNLM"/>
    </source>
</evidence>
<sequence>MKTLMVSAALLAAAWSGQAMAGPIERACMGSDQGNRQICNCIQQVADQTLYNKDQRLAAKFFKDPDRAQDVFLSKRRADDEFWDRYKNFGAQAEAYCAPQETVTTSTAGSTAGQ</sequence>
<accession>A0A918WNV6</accession>
<dbReference type="EMBL" id="BMYJ01000014">
    <property type="protein sequence ID" value="GHC66603.1"/>
    <property type="molecule type" value="Genomic_DNA"/>
</dbReference>
<reference evidence="2" key="1">
    <citation type="journal article" date="2014" name="Int. J. Syst. Evol. Microbiol.">
        <title>Complete genome sequence of Corynebacterium casei LMG S-19264T (=DSM 44701T), isolated from a smear-ripened cheese.</title>
        <authorList>
            <consortium name="US DOE Joint Genome Institute (JGI-PGF)"/>
            <person name="Walter F."/>
            <person name="Albersmeier A."/>
            <person name="Kalinowski J."/>
            <person name="Ruckert C."/>
        </authorList>
    </citation>
    <scope>NUCLEOTIDE SEQUENCE</scope>
    <source>
        <strain evidence="2">KCTC 23310</strain>
    </source>
</reference>
<dbReference type="RefSeq" id="WP_308428913.1">
    <property type="nucleotide sequence ID" value="NZ_BMYJ01000014.1"/>
</dbReference>
<evidence type="ECO:0000256" key="1">
    <source>
        <dbReference type="SAM" id="SignalP"/>
    </source>
</evidence>
<dbReference type="AlphaFoldDB" id="A0A918WNV6"/>
<name>A0A918WNV6_9RHOB</name>
<dbReference type="Proteomes" id="UP000638981">
    <property type="component" value="Unassembled WGS sequence"/>
</dbReference>
<proteinExistence type="predicted"/>